<evidence type="ECO:0000256" key="7">
    <source>
        <dbReference type="ARBA" id="ARBA00023065"/>
    </source>
</evidence>
<gene>
    <name evidence="11" type="primary">norM</name>
    <name evidence="11" type="ORF">L21SP5_00269</name>
</gene>
<dbReference type="EMBL" id="CP013118">
    <property type="protein sequence ID" value="ALO13949.1"/>
    <property type="molecule type" value="Genomic_DNA"/>
</dbReference>
<keyword evidence="7" id="KW-0406">Ion transport</keyword>
<feature type="transmembrane region" description="Helical" evidence="10">
    <location>
        <begin position="102"/>
        <end position="122"/>
    </location>
</feature>
<evidence type="ECO:0000256" key="10">
    <source>
        <dbReference type="SAM" id="Phobius"/>
    </source>
</evidence>
<dbReference type="RefSeq" id="WP_057951545.1">
    <property type="nucleotide sequence ID" value="NZ_CP013118.1"/>
</dbReference>
<evidence type="ECO:0000256" key="1">
    <source>
        <dbReference type="ARBA" id="ARBA00004651"/>
    </source>
</evidence>
<reference evidence="11 12" key="1">
    <citation type="submission" date="2015-11" db="EMBL/GenBank/DDBJ databases">
        <title>Description and complete genome sequence of a novel strain predominating in hypersaline microbial mats and representing a new family of the Bacteriodetes phylum.</title>
        <authorList>
            <person name="Spring S."/>
            <person name="Bunk B."/>
            <person name="Sproer C."/>
            <person name="Klenk H.-P."/>
        </authorList>
    </citation>
    <scope>NUCLEOTIDE SEQUENCE [LARGE SCALE GENOMIC DNA]</scope>
    <source>
        <strain evidence="11 12">L21-Spi-D4</strain>
    </source>
</reference>
<dbReference type="PANTHER" id="PTHR43298:SF2">
    <property type="entry name" value="FMN_FAD EXPORTER YEEO-RELATED"/>
    <property type="match status" value="1"/>
</dbReference>
<evidence type="ECO:0000256" key="8">
    <source>
        <dbReference type="ARBA" id="ARBA00023136"/>
    </source>
</evidence>
<dbReference type="InterPro" id="IPR050222">
    <property type="entry name" value="MATE_MdtK"/>
</dbReference>
<keyword evidence="5 10" id="KW-0812">Transmembrane</keyword>
<protein>
    <recommendedName>
        <fullName evidence="9">Multidrug-efflux transporter</fullName>
    </recommendedName>
</protein>
<feature type="transmembrane region" description="Helical" evidence="10">
    <location>
        <begin position="276"/>
        <end position="297"/>
    </location>
</feature>
<accession>A0A0S2HV59</accession>
<dbReference type="GO" id="GO:0015297">
    <property type="term" value="F:antiporter activity"/>
    <property type="evidence" value="ECO:0007669"/>
    <property type="project" value="UniProtKB-KW"/>
</dbReference>
<proteinExistence type="predicted"/>
<dbReference type="AlphaFoldDB" id="A0A0S2HV59"/>
<dbReference type="Pfam" id="PF01554">
    <property type="entry name" value="MatE"/>
    <property type="match status" value="2"/>
</dbReference>
<dbReference type="Proteomes" id="UP000064893">
    <property type="component" value="Chromosome"/>
</dbReference>
<feature type="transmembrane region" description="Helical" evidence="10">
    <location>
        <begin position="318"/>
        <end position="340"/>
    </location>
</feature>
<evidence type="ECO:0000256" key="4">
    <source>
        <dbReference type="ARBA" id="ARBA00022475"/>
    </source>
</evidence>
<dbReference type="NCBIfam" id="TIGR00797">
    <property type="entry name" value="matE"/>
    <property type="match status" value="1"/>
</dbReference>
<dbReference type="InterPro" id="IPR002528">
    <property type="entry name" value="MATE_fam"/>
</dbReference>
<keyword evidence="12" id="KW-1185">Reference proteome</keyword>
<dbReference type="OrthoDB" id="9780160at2"/>
<feature type="transmembrane region" description="Helical" evidence="10">
    <location>
        <begin position="420"/>
        <end position="440"/>
    </location>
</feature>
<dbReference type="GO" id="GO:0042910">
    <property type="term" value="F:xenobiotic transmembrane transporter activity"/>
    <property type="evidence" value="ECO:0007669"/>
    <property type="project" value="InterPro"/>
</dbReference>
<dbReference type="PIRSF" id="PIRSF006603">
    <property type="entry name" value="DinF"/>
    <property type="match status" value="1"/>
</dbReference>
<keyword evidence="4" id="KW-1003">Cell membrane</keyword>
<feature type="transmembrane region" description="Helical" evidence="10">
    <location>
        <begin position="134"/>
        <end position="155"/>
    </location>
</feature>
<comment type="subcellular location">
    <subcellularLocation>
        <location evidence="1">Cell membrane</location>
        <topology evidence="1">Multi-pass membrane protein</topology>
    </subcellularLocation>
</comment>
<feature type="transmembrane region" description="Helical" evidence="10">
    <location>
        <begin position="167"/>
        <end position="185"/>
    </location>
</feature>
<evidence type="ECO:0000313" key="12">
    <source>
        <dbReference type="Proteomes" id="UP000064893"/>
    </source>
</evidence>
<evidence type="ECO:0000256" key="2">
    <source>
        <dbReference type="ARBA" id="ARBA00022448"/>
    </source>
</evidence>
<feature type="transmembrane region" description="Helical" evidence="10">
    <location>
        <begin position="360"/>
        <end position="382"/>
    </location>
</feature>
<keyword evidence="6 10" id="KW-1133">Transmembrane helix</keyword>
<evidence type="ECO:0000256" key="5">
    <source>
        <dbReference type="ARBA" id="ARBA00022692"/>
    </source>
</evidence>
<evidence type="ECO:0000256" key="9">
    <source>
        <dbReference type="ARBA" id="ARBA00031636"/>
    </source>
</evidence>
<dbReference type="GO" id="GO:0005886">
    <property type="term" value="C:plasma membrane"/>
    <property type="evidence" value="ECO:0007669"/>
    <property type="project" value="UniProtKB-SubCell"/>
</dbReference>
<dbReference type="KEGG" id="blq:L21SP5_00269"/>
<dbReference type="STRING" id="1307839.L21SP5_00269"/>
<evidence type="ECO:0000313" key="11">
    <source>
        <dbReference type="EMBL" id="ALO13949.1"/>
    </source>
</evidence>
<evidence type="ECO:0000256" key="6">
    <source>
        <dbReference type="ARBA" id="ARBA00022989"/>
    </source>
</evidence>
<dbReference type="GO" id="GO:0006811">
    <property type="term" value="P:monoatomic ion transport"/>
    <property type="evidence" value="ECO:0007669"/>
    <property type="project" value="UniProtKB-KW"/>
</dbReference>
<dbReference type="CDD" id="cd13131">
    <property type="entry name" value="MATE_NorM_like"/>
    <property type="match status" value="1"/>
</dbReference>
<sequence>MLINYFKSYLPFYRRNLNVAIPVVLSQAGQMTVQLADNMMVGHVGVSELAAASFANSIYIVGFVLGLGLTFGATPLVGSAFGQKNFKEAATVLQHSFLGNGMVSLILVATMWAVSWLMPYMGQPEAVVELAVPYYRLLVISIVPFMLFFTGKQFIEGLGNTSMAMKITLAANVVNIGLNYIWIYGKLGFPAYGLNGAGYATLTARSLMAIGFTLFMLRQPHFRRYFYLIDPRQISLKHISLFFRIGMPIGLQMLAEVTLFSLAAVMMGWLGEVPLAAHQIGIQVSMVSFMIATGVASGTTIRVSQQLGARNYEEMQKAGLASLHMIIAFMTTTALLFFAFRYQLPYLFTNNPEVVDTAAYLLIFSALFQIFDGSQVVLLGSLRGLADVNKAFQLALVTYLIMGVPLMYLLGFVFDMGGAGVWSALALSLAVAAVFFFFRFKRKCRIVEKGL</sequence>
<feature type="transmembrane region" description="Helical" evidence="10">
    <location>
        <begin position="197"/>
        <end position="217"/>
    </location>
</feature>
<evidence type="ECO:0000256" key="3">
    <source>
        <dbReference type="ARBA" id="ARBA00022449"/>
    </source>
</evidence>
<feature type="transmembrane region" description="Helical" evidence="10">
    <location>
        <begin position="241"/>
        <end position="270"/>
    </location>
</feature>
<keyword evidence="2" id="KW-0813">Transport</keyword>
<dbReference type="PANTHER" id="PTHR43298">
    <property type="entry name" value="MULTIDRUG RESISTANCE PROTEIN NORM-RELATED"/>
    <property type="match status" value="1"/>
</dbReference>
<feature type="transmembrane region" description="Helical" evidence="10">
    <location>
        <begin position="58"/>
        <end position="81"/>
    </location>
</feature>
<keyword evidence="8 10" id="KW-0472">Membrane</keyword>
<name>A0A0S2HV59_9BACT</name>
<dbReference type="InterPro" id="IPR048279">
    <property type="entry name" value="MdtK-like"/>
</dbReference>
<keyword evidence="3" id="KW-0050">Antiport</keyword>
<feature type="transmembrane region" description="Helical" evidence="10">
    <location>
        <begin position="394"/>
        <end position="414"/>
    </location>
</feature>
<organism evidence="11 12">
    <name type="scientific">Salinivirga cyanobacteriivorans</name>
    <dbReference type="NCBI Taxonomy" id="1307839"/>
    <lineage>
        <taxon>Bacteria</taxon>
        <taxon>Pseudomonadati</taxon>
        <taxon>Bacteroidota</taxon>
        <taxon>Bacteroidia</taxon>
        <taxon>Bacteroidales</taxon>
        <taxon>Salinivirgaceae</taxon>
        <taxon>Salinivirga</taxon>
    </lineage>
</organism>